<dbReference type="AlphaFoldDB" id="A0A8T1IAS6"/>
<feature type="region of interest" description="Disordered" evidence="1">
    <location>
        <begin position="1"/>
        <end position="62"/>
    </location>
</feature>
<evidence type="ECO:0000313" key="3">
    <source>
        <dbReference type="Proteomes" id="UP000760860"/>
    </source>
</evidence>
<comment type="caution">
    <text evidence="2">The sequence shown here is derived from an EMBL/GenBank/DDBJ whole genome shotgun (WGS) entry which is preliminary data.</text>
</comment>
<feature type="compositionally biased region" description="Polar residues" evidence="1">
    <location>
        <begin position="52"/>
        <end position="62"/>
    </location>
</feature>
<sequence>MHGSVDIDIDEENGFAAGSDFSSGSDDDEDEDIEHGVEKQHQLDEEAKETSEAQTFSANSLRGPTTMYLDDLFDTCLEQNSSGRVITSVAEHGV</sequence>
<accession>A0A8T1IAS6</accession>
<name>A0A8T1IAS6_9STRA</name>
<feature type="compositionally biased region" description="Basic and acidic residues" evidence="1">
    <location>
        <begin position="34"/>
        <end position="51"/>
    </location>
</feature>
<reference evidence="2" key="1">
    <citation type="submission" date="2018-05" db="EMBL/GenBank/DDBJ databases">
        <title>Effector identification in a new, highly contiguous assembly of the strawberry crown rot pathogen Phytophthora cactorum.</title>
        <authorList>
            <person name="Armitage A.D."/>
            <person name="Nellist C.F."/>
            <person name="Bates H."/>
            <person name="Vickerstaff R.J."/>
            <person name="Harrison R.J."/>
        </authorList>
    </citation>
    <scope>NUCLEOTIDE SEQUENCE</scope>
    <source>
        <strain evidence="2">P421</strain>
    </source>
</reference>
<proteinExistence type="predicted"/>
<evidence type="ECO:0000313" key="2">
    <source>
        <dbReference type="EMBL" id="KAG3221617.1"/>
    </source>
</evidence>
<evidence type="ECO:0000256" key="1">
    <source>
        <dbReference type="SAM" id="MobiDB-lite"/>
    </source>
</evidence>
<dbReference type="EMBL" id="RCMV01000211">
    <property type="protein sequence ID" value="KAG3221617.1"/>
    <property type="molecule type" value="Genomic_DNA"/>
</dbReference>
<dbReference type="VEuPathDB" id="FungiDB:PC110_g22589"/>
<feature type="compositionally biased region" description="Low complexity" evidence="1">
    <location>
        <begin position="15"/>
        <end position="24"/>
    </location>
</feature>
<organism evidence="2 3">
    <name type="scientific">Phytophthora cactorum</name>
    <dbReference type="NCBI Taxonomy" id="29920"/>
    <lineage>
        <taxon>Eukaryota</taxon>
        <taxon>Sar</taxon>
        <taxon>Stramenopiles</taxon>
        <taxon>Oomycota</taxon>
        <taxon>Peronosporomycetes</taxon>
        <taxon>Peronosporales</taxon>
        <taxon>Peronosporaceae</taxon>
        <taxon>Phytophthora</taxon>
    </lineage>
</organism>
<gene>
    <name evidence="2" type="ORF">PC129_g7650</name>
</gene>
<dbReference type="Proteomes" id="UP000760860">
    <property type="component" value="Unassembled WGS sequence"/>
</dbReference>
<protein>
    <submittedName>
        <fullName evidence="2">Uncharacterized protein</fullName>
    </submittedName>
</protein>